<gene>
    <name evidence="1" type="ORF">chiPu_0020456</name>
</gene>
<comment type="caution">
    <text evidence="1">The sequence shown here is derived from an EMBL/GenBank/DDBJ whole genome shotgun (WGS) entry which is preliminary data.</text>
</comment>
<dbReference type="EMBL" id="BEZZ01002612">
    <property type="protein sequence ID" value="GCC16983.1"/>
    <property type="molecule type" value="Genomic_DNA"/>
</dbReference>
<name>A0A401RFR3_CHIPU</name>
<dbReference type="OrthoDB" id="6155671at2759"/>
<evidence type="ECO:0000313" key="2">
    <source>
        <dbReference type="Proteomes" id="UP000287033"/>
    </source>
</evidence>
<protein>
    <submittedName>
        <fullName evidence="1">Uncharacterized protein</fullName>
    </submittedName>
</protein>
<evidence type="ECO:0000313" key="1">
    <source>
        <dbReference type="EMBL" id="GCC16983.1"/>
    </source>
</evidence>
<sequence>MLTGPVSVEDVSQAIKAMDLKTAAGPDQMLLRGIVGIFNKDNRIILRIFSIWLKTAKIPETMKDNRFRSVRIAIRFWCGVRPYERHLSPLITPHVHGEPGAKSFIDRLILAQGFVSSRAATSLQSIESHPSSQPFVSNRVHENLLPRTRPLPQLLLRPHIEPNDLPTVPRPQAHRLSLGVFVRAPARGW</sequence>
<proteinExistence type="predicted"/>
<accession>A0A401RFR3</accession>
<reference evidence="1 2" key="1">
    <citation type="journal article" date="2018" name="Nat. Ecol. Evol.">
        <title>Shark genomes provide insights into elasmobranch evolution and the origin of vertebrates.</title>
        <authorList>
            <person name="Hara Y"/>
            <person name="Yamaguchi K"/>
            <person name="Onimaru K"/>
            <person name="Kadota M"/>
            <person name="Koyanagi M"/>
            <person name="Keeley SD"/>
            <person name="Tatsumi K"/>
            <person name="Tanaka K"/>
            <person name="Motone F"/>
            <person name="Kageyama Y"/>
            <person name="Nozu R"/>
            <person name="Adachi N"/>
            <person name="Nishimura O"/>
            <person name="Nakagawa R"/>
            <person name="Tanegashima C"/>
            <person name="Kiyatake I"/>
            <person name="Matsumoto R"/>
            <person name="Murakumo K"/>
            <person name="Nishida K"/>
            <person name="Terakita A"/>
            <person name="Kuratani S"/>
            <person name="Sato K"/>
            <person name="Hyodo S Kuraku.S."/>
        </authorList>
    </citation>
    <scope>NUCLEOTIDE SEQUENCE [LARGE SCALE GENOMIC DNA]</scope>
</reference>
<dbReference type="AlphaFoldDB" id="A0A401RFR3"/>
<keyword evidence="2" id="KW-1185">Reference proteome</keyword>
<dbReference type="Proteomes" id="UP000287033">
    <property type="component" value="Unassembled WGS sequence"/>
</dbReference>
<organism evidence="1 2">
    <name type="scientific">Chiloscyllium punctatum</name>
    <name type="common">Brownbanded bambooshark</name>
    <name type="synonym">Hemiscyllium punctatum</name>
    <dbReference type="NCBI Taxonomy" id="137246"/>
    <lineage>
        <taxon>Eukaryota</taxon>
        <taxon>Metazoa</taxon>
        <taxon>Chordata</taxon>
        <taxon>Craniata</taxon>
        <taxon>Vertebrata</taxon>
        <taxon>Chondrichthyes</taxon>
        <taxon>Elasmobranchii</taxon>
        <taxon>Galeomorphii</taxon>
        <taxon>Galeoidea</taxon>
        <taxon>Orectolobiformes</taxon>
        <taxon>Hemiscylliidae</taxon>
        <taxon>Chiloscyllium</taxon>
    </lineage>
</organism>